<dbReference type="OrthoDB" id="9815006at2"/>
<dbReference type="Pfam" id="PF07508">
    <property type="entry name" value="Recombinase"/>
    <property type="match status" value="1"/>
</dbReference>
<feature type="domain" description="Recombinase" evidence="4">
    <location>
        <begin position="165"/>
        <end position="274"/>
    </location>
</feature>
<dbReference type="InterPro" id="IPR006119">
    <property type="entry name" value="Resolv_N"/>
</dbReference>
<dbReference type="eggNOG" id="COG1961">
    <property type="taxonomic scope" value="Bacteria"/>
</dbReference>
<keyword evidence="2" id="KW-0233">DNA recombination</keyword>
<name>A0A023BX07_9FLAO</name>
<reference evidence="5 6" key="1">
    <citation type="submission" date="2014-04" db="EMBL/GenBank/DDBJ databases">
        <title>Aquimarina sp. 22II-S11-z7 Genome Sequencing.</title>
        <authorList>
            <person name="Lai Q."/>
        </authorList>
    </citation>
    <scope>NUCLEOTIDE SEQUENCE [LARGE SCALE GENOMIC DNA]</scope>
    <source>
        <strain evidence="5 6">22II-S11-z7</strain>
    </source>
</reference>
<proteinExistence type="predicted"/>
<dbReference type="EMBL" id="AQRA01000003">
    <property type="protein sequence ID" value="EZH74602.1"/>
    <property type="molecule type" value="Genomic_DNA"/>
</dbReference>
<dbReference type="InterPro" id="IPR036162">
    <property type="entry name" value="Resolvase-like_N_sf"/>
</dbReference>
<dbReference type="AlphaFoldDB" id="A0A023BX07"/>
<dbReference type="PANTHER" id="PTHR30461:SF2">
    <property type="entry name" value="SERINE RECOMBINASE PINE-RELATED"/>
    <property type="match status" value="1"/>
</dbReference>
<dbReference type="STRING" id="1317122.ATO12_12610"/>
<dbReference type="SMART" id="SM00857">
    <property type="entry name" value="Resolvase"/>
    <property type="match status" value="1"/>
</dbReference>
<evidence type="ECO:0000313" key="5">
    <source>
        <dbReference type="EMBL" id="EZH74602.1"/>
    </source>
</evidence>
<sequence length="483" mass="57259">MNINNLIMKNIITYSRVSTEEQKKHGFSLMGQKERLFKFAQDHGYKILAYYAEDYSAKTFNRPQWKKLKQYCEKYHKKINKLVFTKWDRFSRNIQEAYKEIDWFRERKIEVYSVDNPLDFSLPESKITLAVYLALSEIENDKISIRVKESLKKAKREGCWVCSPPYGYTNYRTLEGKSTLIPDERAQYVLDTFLLLASHKISIRQAWRIMRKKEMFISSSQFYKLVRNPVYIGKIILKSYNEKSIETIEGLHPPIVPTVLFEKVQKKLNARSNKNNIRKETKGYLYPLRGFINCSRCGTVLTASASTGSNPNKEYHYYHCRNNGCRERFPLEKAHHLFYQYLKTIDINKERFIILKNEIKDKVRNKEKSRSEKIQRIESKISKLQDVISKAEDRLFEGLIDSVTFKNSKLRYIQKIKVCQNKILALKNFNPTFEFQHRIQKAKKYIDISRKFKEANLVEKRELLKSILNKNISLTLYGLTENA</sequence>
<evidence type="ECO:0000259" key="4">
    <source>
        <dbReference type="PROSITE" id="PS51737"/>
    </source>
</evidence>
<dbReference type="Proteomes" id="UP000023541">
    <property type="component" value="Unassembled WGS sequence"/>
</dbReference>
<dbReference type="Gene3D" id="3.90.1750.20">
    <property type="entry name" value="Putative Large Serine Recombinase, Chain B, Domain 2"/>
    <property type="match status" value="1"/>
</dbReference>
<feature type="domain" description="Resolvase/invertase-type recombinase catalytic" evidence="3">
    <location>
        <begin position="10"/>
        <end position="158"/>
    </location>
</feature>
<dbReference type="PROSITE" id="PS51736">
    <property type="entry name" value="RECOMBINASES_3"/>
    <property type="match status" value="1"/>
</dbReference>
<dbReference type="GO" id="GO:0000150">
    <property type="term" value="F:DNA strand exchange activity"/>
    <property type="evidence" value="ECO:0007669"/>
    <property type="project" value="InterPro"/>
</dbReference>
<keyword evidence="1" id="KW-0238">DNA-binding</keyword>
<dbReference type="SUPFAM" id="SSF53041">
    <property type="entry name" value="Resolvase-like"/>
    <property type="match status" value="1"/>
</dbReference>
<comment type="caution">
    <text evidence="5">The sequence shown here is derived from an EMBL/GenBank/DDBJ whole genome shotgun (WGS) entry which is preliminary data.</text>
</comment>
<dbReference type="InterPro" id="IPR038109">
    <property type="entry name" value="DNA_bind_recomb_sf"/>
</dbReference>
<dbReference type="Gene3D" id="3.40.50.1390">
    <property type="entry name" value="Resolvase, N-terminal catalytic domain"/>
    <property type="match status" value="1"/>
</dbReference>
<dbReference type="InterPro" id="IPR011109">
    <property type="entry name" value="DNA_bind_recombinase_dom"/>
</dbReference>
<dbReference type="PROSITE" id="PS51737">
    <property type="entry name" value="RECOMBINASE_DNA_BIND"/>
    <property type="match status" value="1"/>
</dbReference>
<dbReference type="CDD" id="cd00338">
    <property type="entry name" value="Ser_Recombinase"/>
    <property type="match status" value="1"/>
</dbReference>
<evidence type="ECO:0008006" key="7">
    <source>
        <dbReference type="Google" id="ProtNLM"/>
    </source>
</evidence>
<evidence type="ECO:0000256" key="2">
    <source>
        <dbReference type="ARBA" id="ARBA00023172"/>
    </source>
</evidence>
<dbReference type="GO" id="GO:0003677">
    <property type="term" value="F:DNA binding"/>
    <property type="evidence" value="ECO:0007669"/>
    <property type="project" value="UniProtKB-KW"/>
</dbReference>
<organism evidence="5 6">
    <name type="scientific">Aquimarina atlantica</name>
    <dbReference type="NCBI Taxonomy" id="1317122"/>
    <lineage>
        <taxon>Bacteria</taxon>
        <taxon>Pseudomonadati</taxon>
        <taxon>Bacteroidota</taxon>
        <taxon>Flavobacteriia</taxon>
        <taxon>Flavobacteriales</taxon>
        <taxon>Flavobacteriaceae</taxon>
        <taxon>Aquimarina</taxon>
    </lineage>
</organism>
<gene>
    <name evidence="5" type="ORF">ATO12_12610</name>
</gene>
<dbReference type="Pfam" id="PF00239">
    <property type="entry name" value="Resolvase"/>
    <property type="match status" value="1"/>
</dbReference>
<evidence type="ECO:0000256" key="1">
    <source>
        <dbReference type="ARBA" id="ARBA00023125"/>
    </source>
</evidence>
<evidence type="ECO:0000259" key="3">
    <source>
        <dbReference type="PROSITE" id="PS51736"/>
    </source>
</evidence>
<accession>A0A023BX07</accession>
<keyword evidence="6" id="KW-1185">Reference proteome</keyword>
<protein>
    <recommendedName>
        <fullName evidence="7">Recombinase family protein</fullName>
    </recommendedName>
</protein>
<dbReference type="InterPro" id="IPR050639">
    <property type="entry name" value="SSR_resolvase"/>
</dbReference>
<evidence type="ECO:0000313" key="6">
    <source>
        <dbReference type="Proteomes" id="UP000023541"/>
    </source>
</evidence>
<dbReference type="PANTHER" id="PTHR30461">
    <property type="entry name" value="DNA-INVERTASE FROM LAMBDOID PROPHAGE"/>
    <property type="match status" value="1"/>
</dbReference>